<feature type="non-terminal residue" evidence="1">
    <location>
        <position position="95"/>
    </location>
</feature>
<proteinExistence type="predicted"/>
<dbReference type="EMBL" id="JAUEPU010000094">
    <property type="protein sequence ID" value="KAK0478656.1"/>
    <property type="molecule type" value="Genomic_DNA"/>
</dbReference>
<organism evidence="1 2">
    <name type="scientific">Armillaria luteobubalina</name>
    <dbReference type="NCBI Taxonomy" id="153913"/>
    <lineage>
        <taxon>Eukaryota</taxon>
        <taxon>Fungi</taxon>
        <taxon>Dikarya</taxon>
        <taxon>Basidiomycota</taxon>
        <taxon>Agaricomycotina</taxon>
        <taxon>Agaricomycetes</taxon>
        <taxon>Agaricomycetidae</taxon>
        <taxon>Agaricales</taxon>
        <taxon>Marasmiineae</taxon>
        <taxon>Physalacriaceae</taxon>
        <taxon>Armillaria</taxon>
    </lineage>
</organism>
<sequence length="95" mass="11027">MNYTNYDTDIVACHHVKLDGWPIGIKFKKLSNLKNLQDLRRLRDSLKMSACKWMIMSKKQIKDHAEELNLHEAAGEVVKKKRKQCSDAKMTKPKG</sequence>
<gene>
    <name evidence="1" type="ORF">EDD18DRAFT_1047927</name>
</gene>
<dbReference type="Proteomes" id="UP001175228">
    <property type="component" value="Unassembled WGS sequence"/>
</dbReference>
<name>A0AA39P7F0_9AGAR</name>
<accession>A0AA39P7F0</accession>
<reference evidence="1" key="1">
    <citation type="submission" date="2023-06" db="EMBL/GenBank/DDBJ databases">
        <authorList>
            <consortium name="Lawrence Berkeley National Laboratory"/>
            <person name="Ahrendt S."/>
            <person name="Sahu N."/>
            <person name="Indic B."/>
            <person name="Wong-Bajracharya J."/>
            <person name="Merenyi Z."/>
            <person name="Ke H.-M."/>
            <person name="Monk M."/>
            <person name="Kocsube S."/>
            <person name="Drula E."/>
            <person name="Lipzen A."/>
            <person name="Balint B."/>
            <person name="Henrissat B."/>
            <person name="Andreopoulos B."/>
            <person name="Martin F.M."/>
            <person name="Harder C.B."/>
            <person name="Rigling D."/>
            <person name="Ford K.L."/>
            <person name="Foster G.D."/>
            <person name="Pangilinan J."/>
            <person name="Papanicolaou A."/>
            <person name="Barry K."/>
            <person name="LaButti K."/>
            <person name="Viragh M."/>
            <person name="Koriabine M."/>
            <person name="Yan M."/>
            <person name="Riley R."/>
            <person name="Champramary S."/>
            <person name="Plett K.L."/>
            <person name="Tsai I.J."/>
            <person name="Slot J."/>
            <person name="Sipos G."/>
            <person name="Plett J."/>
            <person name="Nagy L.G."/>
            <person name="Grigoriev I.V."/>
        </authorList>
    </citation>
    <scope>NUCLEOTIDE SEQUENCE</scope>
    <source>
        <strain evidence="1">HWK02</strain>
    </source>
</reference>
<protein>
    <submittedName>
        <fullName evidence="1">Uncharacterized protein</fullName>
    </submittedName>
</protein>
<evidence type="ECO:0000313" key="1">
    <source>
        <dbReference type="EMBL" id="KAK0478656.1"/>
    </source>
</evidence>
<keyword evidence="2" id="KW-1185">Reference proteome</keyword>
<comment type="caution">
    <text evidence="1">The sequence shown here is derived from an EMBL/GenBank/DDBJ whole genome shotgun (WGS) entry which is preliminary data.</text>
</comment>
<dbReference type="AlphaFoldDB" id="A0AA39P7F0"/>
<evidence type="ECO:0000313" key="2">
    <source>
        <dbReference type="Proteomes" id="UP001175228"/>
    </source>
</evidence>